<keyword evidence="1" id="KW-0812">Transmembrane</keyword>
<keyword evidence="3" id="KW-1185">Reference proteome</keyword>
<dbReference type="RefSeq" id="WP_166150574.1">
    <property type="nucleotide sequence ID" value="NZ_JAANYN010000011.1"/>
</dbReference>
<protein>
    <recommendedName>
        <fullName evidence="4">Outer membrane protein beta-barrel domain-containing protein</fullName>
    </recommendedName>
</protein>
<dbReference type="Proteomes" id="UP000649799">
    <property type="component" value="Unassembled WGS sequence"/>
</dbReference>
<keyword evidence="1" id="KW-0472">Membrane</keyword>
<keyword evidence="1" id="KW-1133">Transmembrane helix</keyword>
<dbReference type="EMBL" id="JAANYN010000011">
    <property type="protein sequence ID" value="NHE59315.1"/>
    <property type="molecule type" value="Genomic_DNA"/>
</dbReference>
<organism evidence="2 3">
    <name type="scientific">Cyclobacterium plantarum</name>
    <dbReference type="NCBI Taxonomy" id="2716263"/>
    <lineage>
        <taxon>Bacteria</taxon>
        <taxon>Pseudomonadati</taxon>
        <taxon>Bacteroidota</taxon>
        <taxon>Cytophagia</taxon>
        <taxon>Cytophagales</taxon>
        <taxon>Cyclobacteriaceae</taxon>
        <taxon>Cyclobacterium</taxon>
    </lineage>
</organism>
<name>A0ABX0HGY8_9BACT</name>
<feature type="transmembrane region" description="Helical" evidence="1">
    <location>
        <begin position="20"/>
        <end position="38"/>
    </location>
</feature>
<proteinExistence type="predicted"/>
<sequence length="199" mass="22515">MNPILFDAPPFFDGQLFFRLKLIFVLVLSFAISFKVTAQTEVKKFTAKQAVYLEVGGNSGRYALNYGRIFHQKGKLKLNASAGFSMFHHRLNAKTTWLPVVPVEISAFYGKSNHHLELGMGVTSYLTRSLGFDSESFQTTDKVVFDVGLPLRIGYRYQKPEGGFFFRVGYTPFLAIPIKPRKYWAFQPVFAGLSLGLSY</sequence>
<accession>A0ABX0HGY8</accession>
<evidence type="ECO:0000313" key="3">
    <source>
        <dbReference type="Proteomes" id="UP000649799"/>
    </source>
</evidence>
<comment type="caution">
    <text evidence="2">The sequence shown here is derived from an EMBL/GenBank/DDBJ whole genome shotgun (WGS) entry which is preliminary data.</text>
</comment>
<evidence type="ECO:0008006" key="4">
    <source>
        <dbReference type="Google" id="ProtNLM"/>
    </source>
</evidence>
<evidence type="ECO:0000256" key="1">
    <source>
        <dbReference type="SAM" id="Phobius"/>
    </source>
</evidence>
<evidence type="ECO:0000313" key="2">
    <source>
        <dbReference type="EMBL" id="NHE59315.1"/>
    </source>
</evidence>
<gene>
    <name evidence="2" type="ORF">G9Q97_21095</name>
</gene>
<reference evidence="2 3" key="1">
    <citation type="submission" date="2020-03" db="EMBL/GenBank/DDBJ databases">
        <title>Cyclobacterium plantarum sp. nov., a marine bacterium isolated from a coastal-marine wetland.</title>
        <authorList>
            <person name="Sanchez-Porro C."/>
            <person name="Ventosa A."/>
            <person name="Amoozegar M."/>
        </authorList>
    </citation>
    <scope>NUCLEOTIDE SEQUENCE [LARGE SCALE GENOMIC DNA]</scope>
    <source>
        <strain evidence="2 3">GBPx2</strain>
    </source>
</reference>